<evidence type="ECO:0000256" key="11">
    <source>
        <dbReference type="SAM" id="Phobius"/>
    </source>
</evidence>
<dbReference type="CDD" id="cd06225">
    <property type="entry name" value="HAMP"/>
    <property type="match status" value="1"/>
</dbReference>
<dbReference type="SMART" id="SM00304">
    <property type="entry name" value="HAMP"/>
    <property type="match status" value="1"/>
</dbReference>
<dbReference type="PANTHER" id="PTHR32089:SF114">
    <property type="entry name" value="METHYL-ACCEPTING CHEMOTAXIS PROTEIN MCPB"/>
    <property type="match status" value="1"/>
</dbReference>
<dbReference type="Gene3D" id="6.10.340.10">
    <property type="match status" value="1"/>
</dbReference>
<reference evidence="15" key="1">
    <citation type="journal article" date="2019" name="Int. J. Syst. Evol. Microbiol.">
        <title>The Global Catalogue of Microorganisms (GCM) 10K type strain sequencing project: providing services to taxonomists for standard genome sequencing and annotation.</title>
        <authorList>
            <consortium name="The Broad Institute Genomics Platform"/>
            <consortium name="The Broad Institute Genome Sequencing Center for Infectious Disease"/>
            <person name="Wu L."/>
            <person name="Ma J."/>
        </authorList>
    </citation>
    <scope>NUCLEOTIDE SEQUENCE [LARGE SCALE GENOMIC DNA]</scope>
    <source>
        <strain evidence="15">CCUG 59189</strain>
    </source>
</reference>
<dbReference type="RefSeq" id="WP_379320006.1">
    <property type="nucleotide sequence ID" value="NZ_JBHTLM010000010.1"/>
</dbReference>
<dbReference type="SUPFAM" id="SSF103190">
    <property type="entry name" value="Sensory domain-like"/>
    <property type="match status" value="1"/>
</dbReference>
<evidence type="ECO:0000256" key="3">
    <source>
        <dbReference type="ARBA" id="ARBA00022481"/>
    </source>
</evidence>
<evidence type="ECO:0000256" key="1">
    <source>
        <dbReference type="ARBA" id="ARBA00004651"/>
    </source>
</evidence>
<sequence>MNFRSIGTKISLIVIGILLAFSAAISYVAVGQMEKGIKTFATAKAKSDLELAMRYVDSRYPGDWQIHDDALYKGEVKINENYEMVDEIGKLTGDTVTIFQGDTRASTNVLQDGKRSVGTKVSDKVAEKVLTGGQSYFGEAVVVGKTYQAAYQPVKGKDGSVIGIFYVGAPQHLIDVIQKSFIQRFVIVFAVAIVISIVVVVLYIGRINKRLGAVAKAMEDAGEGDFTSVVTDASRDEIGKLGHSFNQMGSNLRELVQSGLLASEKVAQSAKELHAASDKTTEESTVIAAAIDQVAQGAENQTQSTMENARAFEEIAIGVQNIAEHAAEAAEAAGQSRRQAEVGGEQVRQVVEQMGSIDRSVQSSSSSIRLLNEKSQKIAEMIEAIQGVSKQTNLLALNASIEAARAGQEGRGFAVVATEIRKLAEQSGASSDHIAEVMGEIEENIRESLQAMGGVIREVKSGIEITEETDRSFAEILKSSGHIADLIEQLAAAAEQISAGVEEVTASVNVIADIARDTGASAEEVAASAANQLTAVAEVNRSCSVLSQISHELHQVLSKFKVS</sequence>
<dbReference type="PROSITE" id="PS50111">
    <property type="entry name" value="CHEMOTAXIS_TRANSDUC_2"/>
    <property type="match status" value="1"/>
</dbReference>
<dbReference type="SMART" id="SM00283">
    <property type="entry name" value="MA"/>
    <property type="match status" value="1"/>
</dbReference>
<dbReference type="PROSITE" id="PS50885">
    <property type="entry name" value="HAMP"/>
    <property type="match status" value="1"/>
</dbReference>
<evidence type="ECO:0000256" key="5">
    <source>
        <dbReference type="ARBA" id="ARBA00022692"/>
    </source>
</evidence>
<evidence type="ECO:0000256" key="9">
    <source>
        <dbReference type="ARBA" id="ARBA00029447"/>
    </source>
</evidence>
<keyword evidence="7 11" id="KW-0472">Membrane</keyword>
<dbReference type="CDD" id="cd11386">
    <property type="entry name" value="MCP_signal"/>
    <property type="match status" value="1"/>
</dbReference>
<dbReference type="EMBL" id="JBHTLM010000010">
    <property type="protein sequence ID" value="MFD1177557.1"/>
    <property type="molecule type" value="Genomic_DNA"/>
</dbReference>
<dbReference type="InterPro" id="IPR004089">
    <property type="entry name" value="MCPsignal_dom"/>
</dbReference>
<evidence type="ECO:0000313" key="15">
    <source>
        <dbReference type="Proteomes" id="UP001597262"/>
    </source>
</evidence>
<keyword evidence="4" id="KW-0145">Chemotaxis</keyword>
<dbReference type="Gene3D" id="1.10.287.950">
    <property type="entry name" value="Methyl-accepting chemotaxis protein"/>
    <property type="match status" value="1"/>
</dbReference>
<keyword evidence="6 11" id="KW-1133">Transmembrane helix</keyword>
<evidence type="ECO:0000256" key="10">
    <source>
        <dbReference type="PROSITE-ProRule" id="PRU00284"/>
    </source>
</evidence>
<comment type="similarity">
    <text evidence="9">Belongs to the methyl-accepting chemotaxis (MCP) protein family.</text>
</comment>
<comment type="subcellular location">
    <subcellularLocation>
        <location evidence="1">Cell membrane</location>
        <topology evidence="1">Multi-pass membrane protein</topology>
    </subcellularLocation>
</comment>
<organism evidence="14 15">
    <name type="scientific">Paenibacillus puldeungensis</name>
    <dbReference type="NCBI Taxonomy" id="696536"/>
    <lineage>
        <taxon>Bacteria</taxon>
        <taxon>Bacillati</taxon>
        <taxon>Bacillota</taxon>
        <taxon>Bacilli</taxon>
        <taxon>Bacillales</taxon>
        <taxon>Paenibacillaceae</taxon>
        <taxon>Paenibacillus</taxon>
    </lineage>
</organism>
<feature type="transmembrane region" description="Helical" evidence="11">
    <location>
        <begin position="185"/>
        <end position="205"/>
    </location>
</feature>
<name>A0ABW3RZ63_9BACL</name>
<dbReference type="InterPro" id="IPR029151">
    <property type="entry name" value="Sensor-like_sf"/>
</dbReference>
<evidence type="ECO:0000259" key="12">
    <source>
        <dbReference type="PROSITE" id="PS50111"/>
    </source>
</evidence>
<dbReference type="InterPro" id="IPR003660">
    <property type="entry name" value="HAMP_dom"/>
</dbReference>
<feature type="transmembrane region" description="Helical" evidence="11">
    <location>
        <begin position="6"/>
        <end position="30"/>
    </location>
</feature>
<evidence type="ECO:0000256" key="2">
    <source>
        <dbReference type="ARBA" id="ARBA00022475"/>
    </source>
</evidence>
<dbReference type="SUPFAM" id="SSF58104">
    <property type="entry name" value="Methyl-accepting chemotaxis protein (MCP) signaling domain"/>
    <property type="match status" value="1"/>
</dbReference>
<dbReference type="InterPro" id="IPR033463">
    <property type="entry name" value="sCache_3"/>
</dbReference>
<protein>
    <submittedName>
        <fullName evidence="14">Methyl-accepting chemotaxis protein</fullName>
    </submittedName>
</protein>
<evidence type="ECO:0000256" key="8">
    <source>
        <dbReference type="ARBA" id="ARBA00023224"/>
    </source>
</evidence>
<keyword evidence="15" id="KW-1185">Reference proteome</keyword>
<proteinExistence type="inferred from homology"/>
<keyword evidence="5 11" id="KW-0812">Transmembrane</keyword>
<dbReference type="Proteomes" id="UP001597262">
    <property type="component" value="Unassembled WGS sequence"/>
</dbReference>
<gene>
    <name evidence="14" type="ORF">ACFQ3W_14785</name>
</gene>
<comment type="caution">
    <text evidence="14">The sequence shown here is derived from an EMBL/GenBank/DDBJ whole genome shotgun (WGS) entry which is preliminary data.</text>
</comment>
<dbReference type="Pfam" id="PF17202">
    <property type="entry name" value="sCache_3_3"/>
    <property type="match status" value="1"/>
</dbReference>
<evidence type="ECO:0000256" key="6">
    <source>
        <dbReference type="ARBA" id="ARBA00022989"/>
    </source>
</evidence>
<feature type="domain" description="Methyl-accepting transducer" evidence="12">
    <location>
        <begin position="276"/>
        <end position="512"/>
    </location>
</feature>
<evidence type="ECO:0000313" key="14">
    <source>
        <dbReference type="EMBL" id="MFD1177557.1"/>
    </source>
</evidence>
<accession>A0ABW3RZ63</accession>
<evidence type="ECO:0000256" key="4">
    <source>
        <dbReference type="ARBA" id="ARBA00022500"/>
    </source>
</evidence>
<evidence type="ECO:0000256" key="7">
    <source>
        <dbReference type="ARBA" id="ARBA00023136"/>
    </source>
</evidence>
<keyword evidence="8 10" id="KW-0807">Transducer</keyword>
<keyword evidence="2" id="KW-1003">Cell membrane</keyword>
<feature type="domain" description="HAMP" evidence="13">
    <location>
        <begin position="205"/>
        <end position="257"/>
    </location>
</feature>
<dbReference type="Pfam" id="PF00672">
    <property type="entry name" value="HAMP"/>
    <property type="match status" value="1"/>
</dbReference>
<evidence type="ECO:0000259" key="13">
    <source>
        <dbReference type="PROSITE" id="PS50885"/>
    </source>
</evidence>
<keyword evidence="3" id="KW-0488">Methylation</keyword>
<dbReference type="PANTHER" id="PTHR32089">
    <property type="entry name" value="METHYL-ACCEPTING CHEMOTAXIS PROTEIN MCPB"/>
    <property type="match status" value="1"/>
</dbReference>
<dbReference type="Pfam" id="PF00015">
    <property type="entry name" value="MCPsignal"/>
    <property type="match status" value="1"/>
</dbReference>